<name>A0A7J9KUG5_GOSSC</name>
<dbReference type="AlphaFoldDB" id="A0A7J9KUG5"/>
<proteinExistence type="predicted"/>
<organism evidence="1 2">
    <name type="scientific">Gossypium schwendimanii</name>
    <name type="common">Cotton</name>
    <dbReference type="NCBI Taxonomy" id="34291"/>
    <lineage>
        <taxon>Eukaryota</taxon>
        <taxon>Viridiplantae</taxon>
        <taxon>Streptophyta</taxon>
        <taxon>Embryophyta</taxon>
        <taxon>Tracheophyta</taxon>
        <taxon>Spermatophyta</taxon>
        <taxon>Magnoliopsida</taxon>
        <taxon>eudicotyledons</taxon>
        <taxon>Gunneridae</taxon>
        <taxon>Pentapetalae</taxon>
        <taxon>rosids</taxon>
        <taxon>malvids</taxon>
        <taxon>Malvales</taxon>
        <taxon>Malvaceae</taxon>
        <taxon>Malvoideae</taxon>
        <taxon>Gossypium</taxon>
    </lineage>
</organism>
<evidence type="ECO:0000313" key="2">
    <source>
        <dbReference type="Proteomes" id="UP000593576"/>
    </source>
</evidence>
<reference evidence="1 2" key="1">
    <citation type="journal article" date="2019" name="Genome Biol. Evol.">
        <title>Insights into the evolution of the New World diploid cottons (Gossypium, subgenus Houzingenia) based on genome sequencing.</title>
        <authorList>
            <person name="Grover C.E."/>
            <person name="Arick M.A. 2nd"/>
            <person name="Thrash A."/>
            <person name="Conover J.L."/>
            <person name="Sanders W.S."/>
            <person name="Peterson D.G."/>
            <person name="Frelichowski J.E."/>
            <person name="Scheffler J.A."/>
            <person name="Scheffler B.E."/>
            <person name="Wendel J.F."/>
        </authorList>
    </citation>
    <scope>NUCLEOTIDE SEQUENCE [LARGE SCALE GENOMIC DNA]</scope>
    <source>
        <strain evidence="1">1</strain>
        <tissue evidence="1">Leaf</tissue>
    </source>
</reference>
<protein>
    <submittedName>
        <fullName evidence="1">Uncharacterized protein</fullName>
    </submittedName>
</protein>
<dbReference type="EMBL" id="JABFAF010000002">
    <property type="protein sequence ID" value="MBA0850155.1"/>
    <property type="molecule type" value="Genomic_DNA"/>
</dbReference>
<accession>A0A7J9KUG5</accession>
<dbReference type="Proteomes" id="UP000593576">
    <property type="component" value="Unassembled WGS sequence"/>
</dbReference>
<evidence type="ECO:0000313" key="1">
    <source>
        <dbReference type="EMBL" id="MBA0850155.1"/>
    </source>
</evidence>
<keyword evidence="2" id="KW-1185">Reference proteome</keyword>
<sequence>MIGYWYRHTTWKLLGLSRNLCRSS</sequence>
<comment type="caution">
    <text evidence="1">The sequence shown here is derived from an EMBL/GenBank/DDBJ whole genome shotgun (WGS) entry which is preliminary data.</text>
</comment>
<gene>
    <name evidence="1" type="ORF">Goshw_026039</name>
</gene>